<protein>
    <submittedName>
        <fullName evidence="5">Pentatricopeptide repeat-containing protein At3g13880</fullName>
    </submittedName>
</protein>
<evidence type="ECO:0000313" key="5">
    <source>
        <dbReference type="RefSeq" id="XP_010930604.1"/>
    </source>
</evidence>
<dbReference type="GO" id="GO:0008270">
    <property type="term" value="F:zinc ion binding"/>
    <property type="evidence" value="ECO:0007669"/>
    <property type="project" value="InterPro"/>
</dbReference>
<dbReference type="FunFam" id="1.25.40.10:FF:001495">
    <property type="entry name" value="Pentatricopeptide repeat-containing protein At3g13880"/>
    <property type="match status" value="1"/>
</dbReference>
<dbReference type="PANTHER" id="PTHR47926">
    <property type="entry name" value="PENTATRICOPEPTIDE REPEAT-CONTAINING PROTEIN"/>
    <property type="match status" value="1"/>
</dbReference>
<evidence type="ECO:0000313" key="4">
    <source>
        <dbReference type="Proteomes" id="UP000504607"/>
    </source>
</evidence>
<dbReference type="FunCoup" id="A0A6I9RQY7">
    <property type="interactions" value="2"/>
</dbReference>
<dbReference type="Proteomes" id="UP000504607">
    <property type="component" value="Chromosome 9"/>
</dbReference>
<dbReference type="OrthoDB" id="1860728at2759"/>
<dbReference type="NCBIfam" id="TIGR00756">
    <property type="entry name" value="PPR"/>
    <property type="match status" value="4"/>
</dbReference>
<dbReference type="InterPro" id="IPR046960">
    <property type="entry name" value="PPR_At4g14850-like_plant"/>
</dbReference>
<reference evidence="5" key="1">
    <citation type="submission" date="2025-08" db="UniProtKB">
        <authorList>
            <consortium name="RefSeq"/>
        </authorList>
    </citation>
    <scope>IDENTIFICATION</scope>
</reference>
<dbReference type="AlphaFoldDB" id="A0A6I9RQY7"/>
<feature type="domain" description="DYW" evidence="3">
    <location>
        <begin position="746"/>
        <end position="825"/>
    </location>
</feature>
<dbReference type="GeneID" id="105051725"/>
<dbReference type="InParanoid" id="A0A6I9RQY7"/>
<dbReference type="Pfam" id="PF14432">
    <property type="entry name" value="DYW_deaminase"/>
    <property type="match status" value="1"/>
</dbReference>
<name>A0A6I9RQY7_ELAGV</name>
<feature type="repeat" description="PPR" evidence="2">
    <location>
        <begin position="417"/>
        <end position="451"/>
    </location>
</feature>
<dbReference type="FunFam" id="1.25.40.10:FF:000227">
    <property type="entry name" value="Pentatricopeptide repeat-containing protein At3g13880"/>
    <property type="match status" value="1"/>
</dbReference>
<dbReference type="PANTHER" id="PTHR47926:SF381">
    <property type="entry name" value="DYW DOMAIN-CONTAINING PROTEIN"/>
    <property type="match status" value="1"/>
</dbReference>
<accession>A0A6I9RQY7</accession>
<dbReference type="InterPro" id="IPR002885">
    <property type="entry name" value="PPR_rpt"/>
</dbReference>
<dbReference type="Pfam" id="PF20430">
    <property type="entry name" value="Eplus_motif"/>
    <property type="match status" value="1"/>
</dbReference>
<keyword evidence="1" id="KW-0677">Repeat</keyword>
<dbReference type="PROSITE" id="PS51375">
    <property type="entry name" value="PPR"/>
    <property type="match status" value="5"/>
</dbReference>
<dbReference type="FunFam" id="1.25.40.10:FF:000776">
    <property type="entry name" value="Pentatricopeptide repeat-containing protein At3g13880"/>
    <property type="match status" value="1"/>
</dbReference>
<dbReference type="Gene3D" id="1.25.40.10">
    <property type="entry name" value="Tetratricopeptide repeat domain"/>
    <property type="match status" value="5"/>
</dbReference>
<dbReference type="InterPro" id="IPR046848">
    <property type="entry name" value="E_motif"/>
</dbReference>
<dbReference type="InterPro" id="IPR032867">
    <property type="entry name" value="DYW_dom"/>
</dbReference>
<gene>
    <name evidence="5" type="primary">LOC105051725</name>
</gene>
<dbReference type="GO" id="GO:0003723">
    <property type="term" value="F:RNA binding"/>
    <property type="evidence" value="ECO:0007669"/>
    <property type="project" value="InterPro"/>
</dbReference>
<feature type="repeat" description="PPR" evidence="2">
    <location>
        <begin position="310"/>
        <end position="350"/>
    </location>
</feature>
<dbReference type="RefSeq" id="XP_010930604.1">
    <property type="nucleotide sequence ID" value="XM_010932302.3"/>
</dbReference>
<evidence type="ECO:0000256" key="2">
    <source>
        <dbReference type="PROSITE-ProRule" id="PRU00708"/>
    </source>
</evidence>
<dbReference type="Pfam" id="PF20431">
    <property type="entry name" value="E_motif"/>
    <property type="match status" value="1"/>
</dbReference>
<dbReference type="KEGG" id="egu:105051725"/>
<feature type="repeat" description="PPR" evidence="2">
    <location>
        <begin position="107"/>
        <end position="141"/>
    </location>
</feature>
<proteinExistence type="predicted"/>
<dbReference type="GO" id="GO:0009451">
    <property type="term" value="P:RNA modification"/>
    <property type="evidence" value="ECO:0007669"/>
    <property type="project" value="InterPro"/>
</dbReference>
<dbReference type="InterPro" id="IPR011990">
    <property type="entry name" value="TPR-like_helical_dom_sf"/>
</dbReference>
<keyword evidence="4" id="KW-1185">Reference proteome</keyword>
<evidence type="ECO:0000256" key="1">
    <source>
        <dbReference type="ARBA" id="ARBA00022737"/>
    </source>
</evidence>
<evidence type="ECO:0000259" key="3">
    <source>
        <dbReference type="Pfam" id="PF14432"/>
    </source>
</evidence>
<dbReference type="InterPro" id="IPR046849">
    <property type="entry name" value="E2_motif"/>
</dbReference>
<sequence>MRTLCFFEYLIGTSERVSFSKTPKHFTTFLHPQPNLDHSMDNVAYTQLLQSTASSQSLIHGKEVHAHMIRVRFNPCLFLQNNLLNMYCKCGDTTFARRLFDRLPKRDTVSWNSLISGYIQTGHTDRAMDVFVQARNANVKIDRFSYGTMLGICSRSGDLKLGKVIHGLVVVGGFHQHVFLTNSLIDMYSKCGRIDEATRVFDNAAELDDVSWNSLISAYVRIGLAEDTLKILSQMHQLEMKMNSFALGSVLKSCSSLKSSKVVGEMIHGCVVKVGLDFDVFVGSAMIDLYAKNGALNSAVKVFRLMPDPNVVVFNAMIAGFCRMEVEIENELINEALGLFSEMQRRGMWPSKFTFSSVLRACNLANAFEFGKQIHSQVFKNSLQSDEFIGSALIDLYSNSGSMEEGFRCFYSVPKQDIVTWTSMISGCVQNEHFESALSLFHDILSIGRKPDQFTISSIMSACANLAMVRSGEQIQSYAIKVGFDRFTICGNSRIFMYARSGDVDAAEKTFQEMENRDVVSWSAMISTHAQHGCTRDAMMLFKEMEDCMVAPNHITFLGVLTACSHGGLVDEGFGYFESMKRDYGLNPNVKHCACIVDLLGRAGRLADAEDFILNSGFDYDPVMWRALLGSCRIHGDIERGACVAKRIMELEPDASASYVILYNMYLDAGKQSLATKIRDLMKDRGVKKEPGLSWIEIGASVHSFVAGDKSHPQSHAIYTKLEEMLSKIEKIAYARTETLRFNDPSPEKRQNLMNCHSEKLAVALGMIALPEAAPIRVMKNLRVCQDCHTTMKLFSESERREIVLRDPIRFHRFRGGLCSCRDFW</sequence>
<feature type="repeat" description="PPR" evidence="2">
    <location>
        <begin position="518"/>
        <end position="552"/>
    </location>
</feature>
<dbReference type="FunFam" id="1.25.40.10:FF:000196">
    <property type="entry name" value="Pentatricopeptide repeat-containing protein At4g14850"/>
    <property type="match status" value="1"/>
</dbReference>
<organism evidence="4 5">
    <name type="scientific">Elaeis guineensis var. tenera</name>
    <name type="common">Oil palm</name>
    <dbReference type="NCBI Taxonomy" id="51953"/>
    <lineage>
        <taxon>Eukaryota</taxon>
        <taxon>Viridiplantae</taxon>
        <taxon>Streptophyta</taxon>
        <taxon>Embryophyta</taxon>
        <taxon>Tracheophyta</taxon>
        <taxon>Spermatophyta</taxon>
        <taxon>Magnoliopsida</taxon>
        <taxon>Liliopsida</taxon>
        <taxon>Arecaceae</taxon>
        <taxon>Arecoideae</taxon>
        <taxon>Cocoseae</taxon>
        <taxon>Elaeidinae</taxon>
        <taxon>Elaeis</taxon>
    </lineage>
</organism>
<dbReference type="Pfam" id="PF01535">
    <property type="entry name" value="PPR"/>
    <property type="match status" value="3"/>
</dbReference>
<dbReference type="Pfam" id="PF13041">
    <property type="entry name" value="PPR_2"/>
    <property type="match status" value="4"/>
</dbReference>
<feature type="repeat" description="PPR" evidence="2">
    <location>
        <begin position="208"/>
        <end position="242"/>
    </location>
</feature>